<dbReference type="RefSeq" id="WP_004687088.1">
    <property type="nucleotide sequence ID" value="NZ_EQ999534.1"/>
</dbReference>
<sequence>MAITILKAENHRRMPWKNGGGLTAEIAVHPQGASVEDFDWRISMATIASDGPFSVFPGIDRTLSVLAGDGIVLDIEGQATTLTRECAPLAFAADACCDARLIGSAITDLNVMTRRGRFAHMVRRLPVNGTTLTQVHGNPVLLFCAEGRMDLVSAEQTIKFEEHDCAVMTGCNALPLKLTGKGTTYLISIRAFPAENKSKSHCASAPD</sequence>
<dbReference type="CDD" id="cd20293">
    <property type="entry name" value="cupin_HutD_N"/>
    <property type="match status" value="1"/>
</dbReference>
<dbReference type="Proteomes" id="UP000004659">
    <property type="component" value="Unassembled WGS sequence"/>
</dbReference>
<dbReference type="SUPFAM" id="SSF51182">
    <property type="entry name" value="RmlC-like cupins"/>
    <property type="match status" value="1"/>
</dbReference>
<name>A0A0E1X627_9HYPH</name>
<evidence type="ECO:0000313" key="1">
    <source>
        <dbReference type="EMBL" id="EEZ28662.1"/>
    </source>
</evidence>
<dbReference type="GeneID" id="55592565"/>
<reference evidence="1" key="1">
    <citation type="submission" date="2009-01" db="EMBL/GenBank/DDBJ databases">
        <title>The Genome Sequence of Brucella pinnipedialis M292/94/1.</title>
        <authorList>
            <consortium name="The Broad Institute Genome Sequencing Platform"/>
            <person name="Ward D."/>
            <person name="Young S.K."/>
            <person name="Kodira C.D."/>
            <person name="Zeng Q."/>
            <person name="Koehrsen M."/>
            <person name="Alvarado L."/>
            <person name="Berlin A."/>
            <person name="Borenstein D."/>
            <person name="Chen Z."/>
            <person name="Engels R."/>
            <person name="Freedman E."/>
            <person name="Gellesch M."/>
            <person name="Goldberg J."/>
            <person name="Griggs A."/>
            <person name="Gujja S."/>
            <person name="Heiman D."/>
            <person name="Hepburn T."/>
            <person name="Howarth C."/>
            <person name="Jen D."/>
            <person name="Larson L."/>
            <person name="Lewis B."/>
            <person name="Mehta T."/>
            <person name="Park D."/>
            <person name="Pearson M."/>
            <person name="Roberts A."/>
            <person name="Saif S."/>
            <person name="Shea T."/>
            <person name="Shenoy N."/>
            <person name="Sisk P."/>
            <person name="Stolte C."/>
            <person name="Sykes S."/>
            <person name="Walk T."/>
            <person name="White J."/>
            <person name="Yandava C."/>
            <person name="Whatmore A.M."/>
            <person name="Perrett L.L."/>
            <person name="O'Callaghan D."/>
            <person name="Nusbaum C."/>
            <person name="Galagan J."/>
            <person name="Birren B."/>
        </authorList>
    </citation>
    <scope>NUCLEOTIDE SEQUENCE [LARGE SCALE GENOMIC DNA]</scope>
    <source>
        <strain evidence="1">M292/94/1</strain>
    </source>
</reference>
<organism evidence="1">
    <name type="scientific">Brucella pinnipedialis M292/94/1</name>
    <dbReference type="NCBI Taxonomy" id="520462"/>
    <lineage>
        <taxon>Bacteria</taxon>
        <taxon>Pseudomonadati</taxon>
        <taxon>Pseudomonadota</taxon>
        <taxon>Alphaproteobacteria</taxon>
        <taxon>Hyphomicrobiales</taxon>
        <taxon>Brucellaceae</taxon>
        <taxon>Brucella/Ochrobactrum group</taxon>
        <taxon>Brucella</taxon>
    </lineage>
</organism>
<dbReference type="AlphaFoldDB" id="A0A0E1X627"/>
<dbReference type="EMBL" id="EQ999534">
    <property type="protein sequence ID" value="EEZ28662.1"/>
    <property type="molecule type" value="Genomic_DNA"/>
</dbReference>
<dbReference type="InterPro" id="IPR010282">
    <property type="entry name" value="Uncharacterised_HutD/Ves"/>
</dbReference>
<protein>
    <recommendedName>
        <fullName evidence="2">HutD family protein</fullName>
    </recommendedName>
</protein>
<dbReference type="PANTHER" id="PTHR37943:SF1">
    <property type="entry name" value="PROTEIN VES"/>
    <property type="match status" value="1"/>
</dbReference>
<dbReference type="PANTHER" id="PTHR37943">
    <property type="entry name" value="PROTEIN VES"/>
    <property type="match status" value="1"/>
</dbReference>
<proteinExistence type="predicted"/>
<dbReference type="Gene3D" id="2.60.120.10">
    <property type="entry name" value="Jelly Rolls"/>
    <property type="match status" value="1"/>
</dbReference>
<gene>
    <name evidence="1" type="ORF">BALG_02015</name>
</gene>
<dbReference type="HOGENOM" id="CLU_090931_0_1_5"/>
<evidence type="ECO:0008006" key="2">
    <source>
        <dbReference type="Google" id="ProtNLM"/>
    </source>
</evidence>
<dbReference type="InterPro" id="IPR014710">
    <property type="entry name" value="RmlC-like_jellyroll"/>
</dbReference>
<dbReference type="InterPro" id="IPR011051">
    <property type="entry name" value="RmlC_Cupin_sf"/>
</dbReference>
<accession>A0A0E1X627</accession>
<dbReference type="Pfam" id="PF05962">
    <property type="entry name" value="HutD"/>
    <property type="match status" value="1"/>
</dbReference>